<evidence type="ECO:0000259" key="6">
    <source>
        <dbReference type="Pfam" id="PF00205"/>
    </source>
</evidence>
<keyword evidence="4" id="KW-0460">Magnesium</keyword>
<dbReference type="Pfam" id="PF00205">
    <property type="entry name" value="TPP_enzyme_M"/>
    <property type="match status" value="1"/>
</dbReference>
<dbReference type="InterPro" id="IPR029035">
    <property type="entry name" value="DHS-like_NAD/FAD-binding_dom"/>
</dbReference>
<organism evidence="7 8">
    <name type="scientific">Tanacetum coccineum</name>
    <dbReference type="NCBI Taxonomy" id="301880"/>
    <lineage>
        <taxon>Eukaryota</taxon>
        <taxon>Viridiplantae</taxon>
        <taxon>Streptophyta</taxon>
        <taxon>Embryophyta</taxon>
        <taxon>Tracheophyta</taxon>
        <taxon>Spermatophyta</taxon>
        <taxon>Magnoliopsida</taxon>
        <taxon>eudicotyledons</taxon>
        <taxon>Gunneridae</taxon>
        <taxon>Pentapetalae</taxon>
        <taxon>asterids</taxon>
        <taxon>campanulids</taxon>
        <taxon>Asterales</taxon>
        <taxon>Asteraceae</taxon>
        <taxon>Asteroideae</taxon>
        <taxon>Anthemideae</taxon>
        <taxon>Anthemidinae</taxon>
        <taxon>Tanacetum</taxon>
    </lineage>
</organism>
<comment type="similarity">
    <text evidence="2">Belongs to the TPP enzyme family.</text>
</comment>
<evidence type="ECO:0000256" key="1">
    <source>
        <dbReference type="ARBA" id="ARBA00001964"/>
    </source>
</evidence>
<dbReference type="PANTHER" id="PTHR43452:SF6">
    <property type="entry name" value="PYRUVATE DECARBOXYLASE 2"/>
    <property type="match status" value="1"/>
</dbReference>
<dbReference type="InterPro" id="IPR012110">
    <property type="entry name" value="PDC/IPDC-like"/>
</dbReference>
<reference evidence="7" key="1">
    <citation type="journal article" date="2022" name="Int. J. Mol. Sci.">
        <title>Draft Genome of Tanacetum Coccineum: Genomic Comparison of Closely Related Tanacetum-Family Plants.</title>
        <authorList>
            <person name="Yamashiro T."/>
            <person name="Shiraishi A."/>
            <person name="Nakayama K."/>
            <person name="Satake H."/>
        </authorList>
    </citation>
    <scope>NUCLEOTIDE SEQUENCE</scope>
</reference>
<keyword evidence="5" id="KW-0786">Thiamine pyrophosphate</keyword>
<accession>A0ABQ4Y7U3</accession>
<keyword evidence="3" id="KW-0479">Metal-binding</keyword>
<dbReference type="InterPro" id="IPR012000">
    <property type="entry name" value="Thiamin_PyroP_enz_cen_dom"/>
</dbReference>
<comment type="caution">
    <text evidence="7">The sequence shown here is derived from an EMBL/GenBank/DDBJ whole genome shotgun (WGS) entry which is preliminary data.</text>
</comment>
<proteinExistence type="inferred from homology"/>
<dbReference type="SUPFAM" id="SSF52467">
    <property type="entry name" value="DHS-like NAD/FAD-binding domain"/>
    <property type="match status" value="1"/>
</dbReference>
<keyword evidence="8" id="KW-1185">Reference proteome</keyword>
<evidence type="ECO:0000313" key="7">
    <source>
        <dbReference type="EMBL" id="GJS73427.1"/>
    </source>
</evidence>
<keyword evidence="7" id="KW-0670">Pyruvate</keyword>
<dbReference type="Proteomes" id="UP001151760">
    <property type="component" value="Unassembled WGS sequence"/>
</dbReference>
<comment type="cofactor">
    <cofactor evidence="1">
        <name>thiamine diphosphate</name>
        <dbReference type="ChEBI" id="CHEBI:58937"/>
    </cofactor>
</comment>
<evidence type="ECO:0000256" key="5">
    <source>
        <dbReference type="ARBA" id="ARBA00023052"/>
    </source>
</evidence>
<protein>
    <submittedName>
        <fullName evidence="7">Pyruvate decarboxylase 2</fullName>
    </submittedName>
</protein>
<name>A0ABQ4Y7U3_9ASTR</name>
<dbReference type="PANTHER" id="PTHR43452">
    <property type="entry name" value="PYRUVATE DECARBOXYLASE"/>
    <property type="match status" value="1"/>
</dbReference>
<feature type="domain" description="Thiamine pyrophosphate enzyme central" evidence="6">
    <location>
        <begin position="59"/>
        <end position="119"/>
    </location>
</feature>
<dbReference type="Gene3D" id="3.40.50.1220">
    <property type="entry name" value="TPP-binding domain"/>
    <property type="match status" value="1"/>
</dbReference>
<evidence type="ECO:0000256" key="3">
    <source>
        <dbReference type="ARBA" id="ARBA00022723"/>
    </source>
</evidence>
<evidence type="ECO:0000256" key="4">
    <source>
        <dbReference type="ARBA" id="ARBA00022842"/>
    </source>
</evidence>
<evidence type="ECO:0000256" key="2">
    <source>
        <dbReference type="ARBA" id="ARBA00007812"/>
    </source>
</evidence>
<evidence type="ECO:0000313" key="8">
    <source>
        <dbReference type="Proteomes" id="UP001151760"/>
    </source>
</evidence>
<sequence>MHTNKSTLAISTALKESKPIYISIGCNLDAIPHPNISQEPIPISLSPKLSNKMGLEVAVEAAGEFLNKAMKPVMVGGRKLCVAQASEAFFVLVDASGYAFAAMPSGKGLVYEHHPHFIGIY</sequence>
<gene>
    <name evidence="7" type="ORF">Tco_0706268</name>
</gene>
<dbReference type="EMBL" id="BQNB010010153">
    <property type="protein sequence ID" value="GJS73427.1"/>
    <property type="molecule type" value="Genomic_DNA"/>
</dbReference>
<reference evidence="7" key="2">
    <citation type="submission" date="2022-01" db="EMBL/GenBank/DDBJ databases">
        <authorList>
            <person name="Yamashiro T."/>
            <person name="Shiraishi A."/>
            <person name="Satake H."/>
            <person name="Nakayama K."/>
        </authorList>
    </citation>
    <scope>NUCLEOTIDE SEQUENCE</scope>
</reference>